<dbReference type="PANTHER" id="PTHR43673:SF10">
    <property type="entry name" value="NADH DEHYDROGENASE_NAD(P)H NITROREDUCTASE XCC3605-RELATED"/>
    <property type="match status" value="1"/>
</dbReference>
<dbReference type="InterPro" id="IPR000415">
    <property type="entry name" value="Nitroreductase-like"/>
</dbReference>
<dbReference type="SUPFAM" id="SSF55469">
    <property type="entry name" value="FMN-dependent nitroreductase-like"/>
    <property type="match status" value="1"/>
</dbReference>
<dbReference type="AlphaFoldDB" id="A0A6S6QY46"/>
<gene>
    <name evidence="3" type="ORF">acsn021_22250</name>
</gene>
<dbReference type="Proteomes" id="UP000515561">
    <property type="component" value="Chromosome"/>
</dbReference>
<comment type="similarity">
    <text evidence="1">Belongs to the nitroreductase family.</text>
</comment>
<keyword evidence="2" id="KW-0560">Oxidoreductase</keyword>
<dbReference type="EMBL" id="AP023367">
    <property type="protein sequence ID" value="BCJ94656.1"/>
    <property type="molecule type" value="Genomic_DNA"/>
</dbReference>
<accession>A0A6S6QY46</accession>
<dbReference type="PANTHER" id="PTHR43673">
    <property type="entry name" value="NAD(P)H NITROREDUCTASE YDGI-RELATED"/>
    <property type="match status" value="1"/>
</dbReference>
<name>A0A6S6QY46_9FIRM</name>
<dbReference type="RefSeq" id="WP_184089517.1">
    <property type="nucleotide sequence ID" value="NZ_AP023367.1"/>
</dbReference>
<evidence type="ECO:0000256" key="2">
    <source>
        <dbReference type="ARBA" id="ARBA00023002"/>
    </source>
</evidence>
<dbReference type="CDD" id="cd02136">
    <property type="entry name" value="PnbA_NfnB-like"/>
    <property type="match status" value="1"/>
</dbReference>
<organism evidence="3 4">
    <name type="scientific">Anaerocolumna cellulosilytica</name>
    <dbReference type="NCBI Taxonomy" id="433286"/>
    <lineage>
        <taxon>Bacteria</taxon>
        <taxon>Bacillati</taxon>
        <taxon>Bacillota</taxon>
        <taxon>Clostridia</taxon>
        <taxon>Lachnospirales</taxon>
        <taxon>Lachnospiraceae</taxon>
        <taxon>Anaerocolumna</taxon>
    </lineage>
</organism>
<reference evidence="3 4" key="1">
    <citation type="journal article" date="2016" name="Int. J. Syst. Evol. Microbiol.">
        <title>Descriptions of Anaerotaenia torta gen. nov., sp. nov. and Anaerocolumna cellulosilytica gen. nov., sp. nov. isolated from a methanogenic reactor of cattle waste.</title>
        <authorList>
            <person name="Uek A."/>
            <person name="Ohtaki Y."/>
            <person name="Kaku N."/>
            <person name="Ueki K."/>
        </authorList>
    </citation>
    <scope>NUCLEOTIDE SEQUENCE [LARGE SCALE GENOMIC DNA]</scope>
    <source>
        <strain evidence="3 4">SN021</strain>
    </source>
</reference>
<sequence length="186" mass="20750">MNETIKIILNRRSIRKYKNEQIKDEELQMILEAGKYAPCGLNQQSTYFTVVQNEKMLKKINDVCKQVYLSSGIKVFEDRAKADNFCVYHGAPTFVIACGEKEVAAYLNNGSVALENMLIAAESIGIGSCWIHALTMIFQTEEGQTLKNELGIPDNHVFVGAAAFGYKDMPQPSPAPRKEGTVNIIR</sequence>
<proteinExistence type="inferred from homology"/>
<keyword evidence="4" id="KW-1185">Reference proteome</keyword>
<dbReference type="KEGG" id="acel:acsn021_22250"/>
<evidence type="ECO:0000313" key="4">
    <source>
        <dbReference type="Proteomes" id="UP000515561"/>
    </source>
</evidence>
<dbReference type="Pfam" id="PF00881">
    <property type="entry name" value="Nitroreductase"/>
    <property type="match status" value="1"/>
</dbReference>
<dbReference type="GO" id="GO:0016491">
    <property type="term" value="F:oxidoreductase activity"/>
    <property type="evidence" value="ECO:0007669"/>
    <property type="project" value="UniProtKB-KW"/>
</dbReference>
<dbReference type="InterPro" id="IPR029479">
    <property type="entry name" value="Nitroreductase"/>
</dbReference>
<evidence type="ECO:0000313" key="3">
    <source>
        <dbReference type="EMBL" id="BCJ94656.1"/>
    </source>
</evidence>
<dbReference type="Gene3D" id="3.40.109.10">
    <property type="entry name" value="NADH Oxidase"/>
    <property type="match status" value="1"/>
</dbReference>
<protein>
    <submittedName>
        <fullName evidence="3">Nitroreductase</fullName>
    </submittedName>
</protein>
<evidence type="ECO:0000256" key="1">
    <source>
        <dbReference type="ARBA" id="ARBA00007118"/>
    </source>
</evidence>